<dbReference type="PANTHER" id="PTHR45947:SF3">
    <property type="entry name" value="SULFOQUINOVOSYL TRANSFERASE SQD2"/>
    <property type="match status" value="1"/>
</dbReference>
<feature type="domain" description="Glycosyl transferase family 1" evidence="2">
    <location>
        <begin position="310"/>
        <end position="476"/>
    </location>
</feature>
<dbReference type="RefSeq" id="WP_229212039.1">
    <property type="nucleotide sequence ID" value="NZ_JAASQJ010000005.1"/>
</dbReference>
<reference evidence="4 5" key="1">
    <citation type="submission" date="2020-03" db="EMBL/GenBank/DDBJ databases">
        <title>Genomic Encyclopedia of Type Strains, Phase IV (KMG-IV): sequencing the most valuable type-strain genomes for metagenomic binning, comparative biology and taxonomic classification.</title>
        <authorList>
            <person name="Goeker M."/>
        </authorList>
    </citation>
    <scope>NUCLEOTIDE SEQUENCE [LARGE SCALE GENOMIC DNA]</scope>
    <source>
        <strain evidence="4 5">DSM 102865</strain>
    </source>
</reference>
<feature type="transmembrane region" description="Helical" evidence="1">
    <location>
        <begin position="198"/>
        <end position="218"/>
    </location>
</feature>
<organism evidence="4 5">
    <name type="scientific">Dyadobacter arcticus</name>
    <dbReference type="NCBI Taxonomy" id="1078754"/>
    <lineage>
        <taxon>Bacteria</taxon>
        <taxon>Pseudomonadati</taxon>
        <taxon>Bacteroidota</taxon>
        <taxon>Cytophagia</taxon>
        <taxon>Cytophagales</taxon>
        <taxon>Spirosomataceae</taxon>
        <taxon>Dyadobacter</taxon>
    </lineage>
</organism>
<evidence type="ECO:0000259" key="2">
    <source>
        <dbReference type="Pfam" id="PF00534"/>
    </source>
</evidence>
<dbReference type="PANTHER" id="PTHR45947">
    <property type="entry name" value="SULFOQUINOVOSYL TRANSFERASE SQD2"/>
    <property type="match status" value="1"/>
</dbReference>
<evidence type="ECO:0000313" key="5">
    <source>
        <dbReference type="Proteomes" id="UP001179181"/>
    </source>
</evidence>
<comment type="caution">
    <text evidence="4">The sequence shown here is derived from an EMBL/GenBank/DDBJ whole genome shotgun (WGS) entry which is preliminary data.</text>
</comment>
<evidence type="ECO:0000256" key="1">
    <source>
        <dbReference type="SAM" id="Phobius"/>
    </source>
</evidence>
<protein>
    <submittedName>
        <fullName evidence="4">Glycosyltransferase involved in cell wall biosynthesis</fullName>
    </submittedName>
</protein>
<keyword evidence="1" id="KW-0812">Transmembrane</keyword>
<dbReference type="SUPFAM" id="SSF53756">
    <property type="entry name" value="UDP-Glycosyltransferase/glycogen phosphorylase"/>
    <property type="match status" value="1"/>
</dbReference>
<feature type="domain" description="Glycosyltransferase subfamily 4-like N-terminal" evidence="3">
    <location>
        <begin position="106"/>
        <end position="291"/>
    </location>
</feature>
<accession>A0ABX0UV42</accession>
<dbReference type="InterPro" id="IPR001296">
    <property type="entry name" value="Glyco_trans_1"/>
</dbReference>
<evidence type="ECO:0000259" key="3">
    <source>
        <dbReference type="Pfam" id="PF13579"/>
    </source>
</evidence>
<dbReference type="InterPro" id="IPR050194">
    <property type="entry name" value="Glycosyltransferase_grp1"/>
</dbReference>
<dbReference type="Proteomes" id="UP001179181">
    <property type="component" value="Unassembled WGS sequence"/>
</dbReference>
<proteinExistence type="predicted"/>
<dbReference type="Pfam" id="PF13579">
    <property type="entry name" value="Glyco_trans_4_4"/>
    <property type="match status" value="1"/>
</dbReference>
<sequence length="500" mass="56715">MTLTINIDEQKLTKVKQLAESKGDTVEHIIEKYLENIISDSDQSTNSTSKGERDLSIEQDTISATEMIRRLQQKAGSIPSRTLTRKVILEMHILLIHQYFLKDHDGGGSRWNEMSRIWVREGHKVSVLAGTANYMAVASEKRVDFIATKRNVDGVTVIRCRVSDQYNSSFAGRLAGYFSFVFSSVLGGIFYARNTYDLIVVTSPPLSVGITALLLSFWKKIPFVLEIRDLWPESAIDTGALKNPLLIRLSFAFEKYLYRKARLINVLTPAFKDILVGKKGVDQDKIVYVPNAADFDLSEKASLQFDRAVFREKLCITDQFVIIYVGAHGVANHLIQLIEAAELLRDTNVCFLLIGDGMQKQELQQETERRGILNVRFMDPMPKSEIFRYILAADIGISVLKKAEAFKKVYSNKTFDYFSCKRPVIMAIDGISKQLVEEAKAGFFVEPENAIALAVLINFCRKDPELLVQLGENGYRYAKAHFDRNFLAKKYLNHLLLLVR</sequence>
<feature type="transmembrane region" description="Helical" evidence="1">
    <location>
        <begin position="174"/>
        <end position="192"/>
    </location>
</feature>
<evidence type="ECO:0000313" key="4">
    <source>
        <dbReference type="EMBL" id="NIJ55655.1"/>
    </source>
</evidence>
<dbReference type="EMBL" id="JAASQJ010000005">
    <property type="protein sequence ID" value="NIJ55655.1"/>
    <property type="molecule type" value="Genomic_DNA"/>
</dbReference>
<keyword evidence="1" id="KW-0472">Membrane</keyword>
<dbReference type="Gene3D" id="3.40.50.2000">
    <property type="entry name" value="Glycogen Phosphorylase B"/>
    <property type="match status" value="2"/>
</dbReference>
<gene>
    <name evidence="4" type="ORF">FHS68_004844</name>
</gene>
<dbReference type="InterPro" id="IPR028098">
    <property type="entry name" value="Glyco_trans_4-like_N"/>
</dbReference>
<name>A0ABX0UV42_9BACT</name>
<keyword evidence="5" id="KW-1185">Reference proteome</keyword>
<dbReference type="Pfam" id="PF00534">
    <property type="entry name" value="Glycos_transf_1"/>
    <property type="match status" value="1"/>
</dbReference>
<keyword evidence="1" id="KW-1133">Transmembrane helix</keyword>
<dbReference type="CDD" id="cd03794">
    <property type="entry name" value="GT4_WbuB-like"/>
    <property type="match status" value="1"/>
</dbReference>